<keyword evidence="2" id="KW-0812">Transmembrane</keyword>
<dbReference type="EMBL" id="AOIN01000098">
    <property type="protein sequence ID" value="ELY93538.1"/>
    <property type="molecule type" value="Genomic_DNA"/>
</dbReference>
<feature type="transmembrane region" description="Helical" evidence="2">
    <location>
        <begin position="152"/>
        <end position="181"/>
    </location>
</feature>
<dbReference type="Pfam" id="PF12679">
    <property type="entry name" value="ABC2_membrane_2"/>
    <property type="match status" value="1"/>
</dbReference>
<comment type="caution">
    <text evidence="3">The sequence shown here is derived from an EMBL/GenBank/DDBJ whole genome shotgun (WGS) entry which is preliminary data.</text>
</comment>
<proteinExistence type="predicted"/>
<evidence type="ECO:0000313" key="3">
    <source>
        <dbReference type="EMBL" id="ELY93538.1"/>
    </source>
</evidence>
<organism evidence="3 4">
    <name type="scientific">Natrialba chahannaoensis JCM 10990</name>
    <dbReference type="NCBI Taxonomy" id="1227492"/>
    <lineage>
        <taxon>Archaea</taxon>
        <taxon>Methanobacteriati</taxon>
        <taxon>Methanobacteriota</taxon>
        <taxon>Stenosarchaea group</taxon>
        <taxon>Halobacteria</taxon>
        <taxon>Halobacteriales</taxon>
        <taxon>Natrialbaceae</taxon>
        <taxon>Natrialba</taxon>
    </lineage>
</organism>
<keyword evidence="2" id="KW-1133">Transmembrane helix</keyword>
<dbReference type="STRING" id="1227492.C482_19109"/>
<keyword evidence="4" id="KW-1185">Reference proteome</keyword>
<feature type="transmembrane region" description="Helical" evidence="2">
    <location>
        <begin position="201"/>
        <end position="227"/>
    </location>
</feature>
<accession>M0A893</accession>
<dbReference type="RefSeq" id="WP_006169349.1">
    <property type="nucleotide sequence ID" value="NZ_AOIN01000098.1"/>
</dbReference>
<evidence type="ECO:0000313" key="4">
    <source>
        <dbReference type="Proteomes" id="UP000011693"/>
    </source>
</evidence>
<protein>
    <submittedName>
        <fullName evidence="3">Copper ABC transporter permease</fullName>
    </submittedName>
</protein>
<feature type="region of interest" description="Disordered" evidence="1">
    <location>
        <begin position="1"/>
        <end position="56"/>
    </location>
</feature>
<dbReference type="OrthoDB" id="313530at2157"/>
<reference evidence="3 4" key="1">
    <citation type="journal article" date="2014" name="PLoS Genet.">
        <title>Phylogenetically driven sequencing of extremely halophilic archaea reveals strategies for static and dynamic osmo-response.</title>
        <authorList>
            <person name="Becker E.A."/>
            <person name="Seitzer P.M."/>
            <person name="Tritt A."/>
            <person name="Larsen D."/>
            <person name="Krusor M."/>
            <person name="Yao A.I."/>
            <person name="Wu D."/>
            <person name="Madern D."/>
            <person name="Eisen J.A."/>
            <person name="Darling A.E."/>
            <person name="Facciotti M.T."/>
        </authorList>
    </citation>
    <scope>NUCLEOTIDE SEQUENCE [LARGE SCALE GENOMIC DNA]</scope>
    <source>
        <strain evidence="3 4">JCM 10990</strain>
    </source>
</reference>
<dbReference type="GO" id="GO:0140359">
    <property type="term" value="F:ABC-type transporter activity"/>
    <property type="evidence" value="ECO:0007669"/>
    <property type="project" value="InterPro"/>
</dbReference>
<feature type="transmembrane region" description="Helical" evidence="2">
    <location>
        <begin position="234"/>
        <end position="256"/>
    </location>
</feature>
<sequence>MSDENRTQAQAQTQAQSRETTSTSTDSTNTSTGTSSTNTSTNTNTNTNTSTTTHPRTKHILKTIIARELRTVARTRTFYVLALAIAAVVLGVAWTGGGIRAGYVPTAVDLLTPLELLVPVVAVAFGYRAVLADEQRGELDVLETYPVSNRSIVLGVYVGRLIGLLVAIVVPLVLVAVAVAVAEEDRILIYASHAGVDSPLLFARFVVLTALFAMTVLAVAIAISAAVSATRGALALAVVALVVLLVGLDLLLVYGFTSGLIGDGALVHSLALSPLSAFRGLVFDTVVVVAAGTGPTVASPLASLFGLVGWTVGSLALASWLLNR</sequence>
<name>M0A893_9EURY</name>
<dbReference type="GO" id="GO:0005886">
    <property type="term" value="C:plasma membrane"/>
    <property type="evidence" value="ECO:0007669"/>
    <property type="project" value="UniProtKB-SubCell"/>
</dbReference>
<evidence type="ECO:0000256" key="1">
    <source>
        <dbReference type="SAM" id="MobiDB-lite"/>
    </source>
</evidence>
<feature type="transmembrane region" description="Helical" evidence="2">
    <location>
        <begin position="111"/>
        <end position="131"/>
    </location>
</feature>
<feature type="compositionally biased region" description="Low complexity" evidence="1">
    <location>
        <begin position="7"/>
        <end position="53"/>
    </location>
</feature>
<evidence type="ECO:0000256" key="2">
    <source>
        <dbReference type="SAM" id="Phobius"/>
    </source>
</evidence>
<feature type="transmembrane region" description="Helical" evidence="2">
    <location>
        <begin position="77"/>
        <end position="99"/>
    </location>
</feature>
<dbReference type="Proteomes" id="UP000011693">
    <property type="component" value="Unassembled WGS sequence"/>
</dbReference>
<dbReference type="AlphaFoldDB" id="M0A893"/>
<feature type="transmembrane region" description="Helical" evidence="2">
    <location>
        <begin position="301"/>
        <end position="322"/>
    </location>
</feature>
<dbReference type="PATRIC" id="fig|1227492.4.peg.3796"/>
<gene>
    <name evidence="3" type="ORF">C482_19109</name>
</gene>
<keyword evidence="2" id="KW-0472">Membrane</keyword>